<reference evidence="1 2" key="1">
    <citation type="submission" date="2017-04" db="EMBL/GenBank/DDBJ databases">
        <title>Genome sequencing of [Candida] sorbophila.</title>
        <authorList>
            <person name="Ahn J.O."/>
        </authorList>
    </citation>
    <scope>NUCLEOTIDE SEQUENCE [LARGE SCALE GENOMIC DNA]</scope>
    <source>
        <strain evidence="1 2">DS02</strain>
    </source>
</reference>
<name>A0A2T0FBM8_9ASCO</name>
<proteinExistence type="predicted"/>
<dbReference type="GeneID" id="36513777"/>
<evidence type="ECO:0000313" key="1">
    <source>
        <dbReference type="EMBL" id="PRT52408.1"/>
    </source>
</evidence>
<sequence length="101" mass="11180">MITLHARQGRVSIVILQDESNKVSQLIAQLAEILVETKQASFEQVELLRIALQKKDGTWFEITEAKASTLGELGVDDNTNVGYALGDDDFGFEEVDPDLTE</sequence>
<evidence type="ECO:0000313" key="2">
    <source>
        <dbReference type="Proteomes" id="UP000238350"/>
    </source>
</evidence>
<accession>A0A2T0FBM8</accession>
<dbReference type="EMBL" id="NDIQ01000001">
    <property type="protein sequence ID" value="PRT52408.1"/>
    <property type="molecule type" value="Genomic_DNA"/>
</dbReference>
<protein>
    <submittedName>
        <fullName evidence="1">Uncharacterized protein</fullName>
    </submittedName>
</protein>
<comment type="caution">
    <text evidence="1">The sequence shown here is derived from an EMBL/GenBank/DDBJ whole genome shotgun (WGS) entry which is preliminary data.</text>
</comment>
<dbReference type="AlphaFoldDB" id="A0A2T0FBM8"/>
<dbReference type="Proteomes" id="UP000238350">
    <property type="component" value="Unassembled WGS sequence"/>
</dbReference>
<dbReference type="RefSeq" id="XP_024662354.1">
    <property type="nucleotide sequence ID" value="XM_024806586.1"/>
</dbReference>
<gene>
    <name evidence="1" type="ORF">B9G98_00028</name>
</gene>
<organism evidence="1 2">
    <name type="scientific">Wickerhamiella sorbophila</name>
    <dbReference type="NCBI Taxonomy" id="45607"/>
    <lineage>
        <taxon>Eukaryota</taxon>
        <taxon>Fungi</taxon>
        <taxon>Dikarya</taxon>
        <taxon>Ascomycota</taxon>
        <taxon>Saccharomycotina</taxon>
        <taxon>Dipodascomycetes</taxon>
        <taxon>Dipodascales</taxon>
        <taxon>Trichomonascaceae</taxon>
        <taxon>Wickerhamiella</taxon>
    </lineage>
</organism>
<keyword evidence="2" id="KW-1185">Reference proteome</keyword>